<organism evidence="2 3">
    <name type="scientific">Rahnella sikkimica</name>
    <dbReference type="NCBI Taxonomy" id="1805933"/>
    <lineage>
        <taxon>Bacteria</taxon>
        <taxon>Pseudomonadati</taxon>
        <taxon>Pseudomonadota</taxon>
        <taxon>Gammaproteobacteria</taxon>
        <taxon>Enterobacterales</taxon>
        <taxon>Yersiniaceae</taxon>
        <taxon>Rahnella</taxon>
    </lineage>
</organism>
<geneLocation type="plasmid" evidence="2 3">
    <name>unnamed1</name>
</geneLocation>
<protein>
    <submittedName>
        <fullName evidence="2">Uncharacterized protein</fullName>
    </submittedName>
</protein>
<reference evidence="3" key="1">
    <citation type="submission" date="2017-01" db="EMBL/GenBank/DDBJ databases">
        <title>Genome sequence of Rouxiella sp. ERMR1:05.</title>
        <authorList>
            <person name="Kumar R."/>
            <person name="Singh D."/>
            <person name="Kumar S."/>
        </authorList>
    </citation>
    <scope>NUCLEOTIDE SEQUENCE [LARGE SCALE GENOMIC DNA]</scope>
    <source>
        <strain evidence="3">ERMR1:05</strain>
        <plasmid evidence="3">unnamed1</plasmid>
    </source>
</reference>
<dbReference type="RefSeq" id="WP_104924875.1">
    <property type="nucleotide sequence ID" value="NZ_CP019063.1"/>
</dbReference>
<keyword evidence="2" id="KW-0614">Plasmid</keyword>
<sequence length="130" mass="14085">MTNRIAKYILITSFFLCTSNVVMAFDGFSVFYLSSEHFHRIDEVSNAQGGVNYTDELGRSLGTSSKNSDGSFSFKDKIGLLVGSSTEVSKGNIVYKDKLGNPIGHAVTEKDGSTIYKDIKENVIAVASAN</sequence>
<dbReference type="KEGG" id="rox:BV494_21590"/>
<evidence type="ECO:0000313" key="2">
    <source>
        <dbReference type="EMBL" id="AVF37532.1"/>
    </source>
</evidence>
<dbReference type="Proteomes" id="UP000239197">
    <property type="component" value="Plasmid unnamed1"/>
</dbReference>
<accession>A0A2L1UX51</accession>
<keyword evidence="1" id="KW-0732">Signal</keyword>
<gene>
    <name evidence="2" type="ORF">BV494_21590</name>
</gene>
<dbReference type="AlphaFoldDB" id="A0A2L1UX51"/>
<name>A0A2L1UX51_9GAMM</name>
<keyword evidence="3" id="KW-1185">Reference proteome</keyword>
<dbReference type="EMBL" id="CP019063">
    <property type="protein sequence ID" value="AVF37532.1"/>
    <property type="molecule type" value="Genomic_DNA"/>
</dbReference>
<proteinExistence type="predicted"/>
<evidence type="ECO:0000313" key="3">
    <source>
        <dbReference type="Proteomes" id="UP000239197"/>
    </source>
</evidence>
<evidence type="ECO:0000256" key="1">
    <source>
        <dbReference type="SAM" id="SignalP"/>
    </source>
</evidence>
<feature type="chain" id="PRO_5014597483" evidence="1">
    <location>
        <begin position="25"/>
        <end position="130"/>
    </location>
</feature>
<feature type="signal peptide" evidence="1">
    <location>
        <begin position="1"/>
        <end position="24"/>
    </location>
</feature>